<evidence type="ECO:0000256" key="2">
    <source>
        <dbReference type="ARBA" id="ARBA00023125"/>
    </source>
</evidence>
<evidence type="ECO:0000313" key="5">
    <source>
        <dbReference type="EMBL" id="GFJ86585.1"/>
    </source>
</evidence>
<proteinExistence type="predicted"/>
<evidence type="ECO:0000256" key="3">
    <source>
        <dbReference type="ARBA" id="ARBA00023163"/>
    </source>
</evidence>
<reference evidence="5 6" key="2">
    <citation type="submission" date="2020-03" db="EMBL/GenBank/DDBJ databases">
        <authorList>
            <person name="Ichikawa N."/>
            <person name="Kimura A."/>
            <person name="Kitahashi Y."/>
            <person name="Uohara A."/>
        </authorList>
    </citation>
    <scope>NUCLEOTIDE SEQUENCE [LARGE SCALE GENOMIC DNA]</scope>
    <source>
        <strain evidence="5 6">NBRC 108638</strain>
    </source>
</reference>
<dbReference type="PANTHER" id="PTHR44688:SF16">
    <property type="entry name" value="DNA-BINDING TRANSCRIPTIONAL ACTIVATOR DEVR_DOSR"/>
    <property type="match status" value="1"/>
</dbReference>
<evidence type="ECO:0000256" key="1">
    <source>
        <dbReference type="ARBA" id="ARBA00023015"/>
    </source>
</evidence>
<gene>
    <name evidence="5" type="ORF">Prum_002270</name>
</gene>
<feature type="domain" description="HTH luxR-type" evidence="4">
    <location>
        <begin position="12"/>
        <end position="77"/>
    </location>
</feature>
<organism evidence="5 6">
    <name type="scientific">Phytohabitans rumicis</name>
    <dbReference type="NCBI Taxonomy" id="1076125"/>
    <lineage>
        <taxon>Bacteria</taxon>
        <taxon>Bacillati</taxon>
        <taxon>Actinomycetota</taxon>
        <taxon>Actinomycetes</taxon>
        <taxon>Micromonosporales</taxon>
        <taxon>Micromonosporaceae</taxon>
    </lineage>
</organism>
<keyword evidence="1" id="KW-0805">Transcription regulation</keyword>
<protein>
    <recommendedName>
        <fullName evidence="4">HTH luxR-type domain-containing protein</fullName>
    </recommendedName>
</protein>
<dbReference type="PANTHER" id="PTHR44688">
    <property type="entry name" value="DNA-BINDING TRANSCRIPTIONAL ACTIVATOR DEVR_DOSR"/>
    <property type="match status" value="1"/>
</dbReference>
<dbReference type="PROSITE" id="PS50043">
    <property type="entry name" value="HTH_LUXR_2"/>
    <property type="match status" value="1"/>
</dbReference>
<evidence type="ECO:0000313" key="6">
    <source>
        <dbReference type="Proteomes" id="UP000482960"/>
    </source>
</evidence>
<dbReference type="RefSeq" id="WP_218576933.1">
    <property type="nucleotide sequence ID" value="NZ_BAABJB010000030.1"/>
</dbReference>
<dbReference type="AlphaFoldDB" id="A0A6V8L1I2"/>
<dbReference type="SMART" id="SM00421">
    <property type="entry name" value="HTH_LUXR"/>
    <property type="match status" value="1"/>
</dbReference>
<dbReference type="SUPFAM" id="SSF46894">
    <property type="entry name" value="C-terminal effector domain of the bipartite response regulators"/>
    <property type="match status" value="1"/>
</dbReference>
<name>A0A6V8L1I2_9ACTN</name>
<keyword evidence="2" id="KW-0238">DNA-binding</keyword>
<dbReference type="EMBL" id="BLPG01000001">
    <property type="protein sequence ID" value="GFJ86585.1"/>
    <property type="molecule type" value="Genomic_DNA"/>
</dbReference>
<dbReference type="Proteomes" id="UP000482960">
    <property type="component" value="Unassembled WGS sequence"/>
</dbReference>
<comment type="caution">
    <text evidence="5">The sequence shown here is derived from an EMBL/GenBank/DDBJ whole genome shotgun (WGS) entry which is preliminary data.</text>
</comment>
<dbReference type="PRINTS" id="PR00038">
    <property type="entry name" value="HTHLUXR"/>
</dbReference>
<dbReference type="Pfam" id="PF00196">
    <property type="entry name" value="GerE"/>
    <property type="match status" value="1"/>
</dbReference>
<accession>A0A6V8L1I2</accession>
<dbReference type="InterPro" id="IPR036388">
    <property type="entry name" value="WH-like_DNA-bd_sf"/>
</dbReference>
<reference evidence="5 6" key="1">
    <citation type="submission" date="2020-03" db="EMBL/GenBank/DDBJ databases">
        <title>Whole genome shotgun sequence of Phytohabitans rumicis NBRC 108638.</title>
        <authorList>
            <person name="Komaki H."/>
            <person name="Tamura T."/>
        </authorList>
    </citation>
    <scope>NUCLEOTIDE SEQUENCE [LARGE SCALE GENOMIC DNA]</scope>
    <source>
        <strain evidence="5 6">NBRC 108638</strain>
    </source>
</reference>
<dbReference type="CDD" id="cd06170">
    <property type="entry name" value="LuxR_C_like"/>
    <property type="match status" value="1"/>
</dbReference>
<dbReference type="GO" id="GO:0006355">
    <property type="term" value="P:regulation of DNA-templated transcription"/>
    <property type="evidence" value="ECO:0007669"/>
    <property type="project" value="InterPro"/>
</dbReference>
<dbReference type="Gene3D" id="1.10.10.10">
    <property type="entry name" value="Winged helix-like DNA-binding domain superfamily/Winged helix DNA-binding domain"/>
    <property type="match status" value="1"/>
</dbReference>
<keyword evidence="6" id="KW-1185">Reference proteome</keyword>
<dbReference type="InterPro" id="IPR000792">
    <property type="entry name" value="Tscrpt_reg_LuxR_C"/>
</dbReference>
<sequence length="80" mass="8844">MIVVSMLGTHTGAGGWAALSDTQRAVARLVSQALTNQQIARRLQLSPHTVNYHLRQIFRKLGIVSRVELARIVPGDEQIQ</sequence>
<dbReference type="InterPro" id="IPR016032">
    <property type="entry name" value="Sig_transdc_resp-reg_C-effctor"/>
</dbReference>
<dbReference type="GO" id="GO:0003677">
    <property type="term" value="F:DNA binding"/>
    <property type="evidence" value="ECO:0007669"/>
    <property type="project" value="UniProtKB-KW"/>
</dbReference>
<keyword evidence="3" id="KW-0804">Transcription</keyword>
<evidence type="ECO:0000259" key="4">
    <source>
        <dbReference type="PROSITE" id="PS50043"/>
    </source>
</evidence>